<gene>
    <name evidence="3" type="ORF">E2C01_083495</name>
</gene>
<keyword evidence="2" id="KW-0472">Membrane</keyword>
<comment type="caution">
    <text evidence="3">The sequence shown here is derived from an EMBL/GenBank/DDBJ whole genome shotgun (WGS) entry which is preliminary data.</text>
</comment>
<feature type="transmembrane region" description="Helical" evidence="2">
    <location>
        <begin position="95"/>
        <end position="118"/>
    </location>
</feature>
<evidence type="ECO:0000256" key="2">
    <source>
        <dbReference type="SAM" id="Phobius"/>
    </source>
</evidence>
<organism evidence="3 4">
    <name type="scientific">Portunus trituberculatus</name>
    <name type="common">Swimming crab</name>
    <name type="synonym">Neptunus trituberculatus</name>
    <dbReference type="NCBI Taxonomy" id="210409"/>
    <lineage>
        <taxon>Eukaryota</taxon>
        <taxon>Metazoa</taxon>
        <taxon>Ecdysozoa</taxon>
        <taxon>Arthropoda</taxon>
        <taxon>Crustacea</taxon>
        <taxon>Multicrustacea</taxon>
        <taxon>Malacostraca</taxon>
        <taxon>Eumalacostraca</taxon>
        <taxon>Eucarida</taxon>
        <taxon>Decapoda</taxon>
        <taxon>Pleocyemata</taxon>
        <taxon>Brachyura</taxon>
        <taxon>Eubrachyura</taxon>
        <taxon>Portunoidea</taxon>
        <taxon>Portunidae</taxon>
        <taxon>Portuninae</taxon>
        <taxon>Portunus</taxon>
    </lineage>
</organism>
<dbReference type="AlphaFoldDB" id="A0A5B7ISL3"/>
<feature type="region of interest" description="Disordered" evidence="1">
    <location>
        <begin position="1"/>
        <end position="71"/>
    </location>
</feature>
<keyword evidence="4" id="KW-1185">Reference proteome</keyword>
<dbReference type="EMBL" id="VSRR010078227">
    <property type="protein sequence ID" value="MPC88581.1"/>
    <property type="molecule type" value="Genomic_DNA"/>
</dbReference>
<feature type="compositionally biased region" description="Basic and acidic residues" evidence="1">
    <location>
        <begin position="47"/>
        <end position="64"/>
    </location>
</feature>
<feature type="compositionally biased region" description="Polar residues" evidence="1">
    <location>
        <begin position="28"/>
        <end position="46"/>
    </location>
</feature>
<protein>
    <submittedName>
        <fullName evidence="3">Uncharacterized protein</fullName>
    </submittedName>
</protein>
<dbReference type="Proteomes" id="UP000324222">
    <property type="component" value="Unassembled WGS sequence"/>
</dbReference>
<keyword evidence="2" id="KW-1133">Transmembrane helix</keyword>
<evidence type="ECO:0000313" key="3">
    <source>
        <dbReference type="EMBL" id="MPC88581.1"/>
    </source>
</evidence>
<name>A0A5B7ISL3_PORTR</name>
<reference evidence="3 4" key="1">
    <citation type="submission" date="2019-05" db="EMBL/GenBank/DDBJ databases">
        <title>Another draft genome of Portunus trituberculatus and its Hox gene families provides insights of decapod evolution.</title>
        <authorList>
            <person name="Jeong J.-H."/>
            <person name="Song I."/>
            <person name="Kim S."/>
            <person name="Choi T."/>
            <person name="Kim D."/>
            <person name="Ryu S."/>
            <person name="Kim W."/>
        </authorList>
    </citation>
    <scope>NUCLEOTIDE SEQUENCE [LARGE SCALE GENOMIC DNA]</scope>
    <source>
        <tissue evidence="3">Muscle</tissue>
    </source>
</reference>
<proteinExistence type="predicted"/>
<evidence type="ECO:0000313" key="4">
    <source>
        <dbReference type="Proteomes" id="UP000324222"/>
    </source>
</evidence>
<feature type="compositionally biased region" description="Gly residues" evidence="1">
    <location>
        <begin position="1"/>
        <end position="12"/>
    </location>
</feature>
<accession>A0A5B7ISL3</accession>
<sequence length="127" mass="13985">MDGDVSGGGGGRPSIISHRSVRGDRDTCGSSTNGPKVNASPYSSSDKGTRHDLSSGGDRRDQLRDSSAVSGDQECVVSKFFVCFFKIHHSFFSRYAYIFHDAYMTLVAYFILFSFSFFEVGSVNIRE</sequence>
<evidence type="ECO:0000256" key="1">
    <source>
        <dbReference type="SAM" id="MobiDB-lite"/>
    </source>
</evidence>
<keyword evidence="2" id="KW-0812">Transmembrane</keyword>